<organism evidence="2 3">
    <name type="scientific">Sporosarcina highlanderae</name>
    <dbReference type="NCBI Taxonomy" id="3035916"/>
    <lineage>
        <taxon>Bacteria</taxon>
        <taxon>Bacillati</taxon>
        <taxon>Bacillota</taxon>
        <taxon>Bacilli</taxon>
        <taxon>Bacillales</taxon>
        <taxon>Caryophanaceae</taxon>
        <taxon>Sporosarcina</taxon>
    </lineage>
</organism>
<evidence type="ECO:0000313" key="3">
    <source>
        <dbReference type="Proteomes" id="UP001175097"/>
    </source>
</evidence>
<reference evidence="2" key="1">
    <citation type="submission" date="2023-03" db="EMBL/GenBank/DDBJ databases">
        <title>MT1 and MT2 Draft Genomes of Novel Species.</title>
        <authorList>
            <person name="Venkateswaran K."/>
        </authorList>
    </citation>
    <scope>NUCLEOTIDE SEQUENCE</scope>
    <source>
        <strain evidence="2">F6_3S_P_2</strain>
    </source>
</reference>
<feature type="region of interest" description="Disordered" evidence="1">
    <location>
        <begin position="41"/>
        <end position="63"/>
    </location>
</feature>
<accession>A0ABT8JQ98</accession>
<name>A0ABT8JQ98_9BACL</name>
<sequence>MNESKKFTEAGTDIEEVKHQNANSGLSYNEIMAIIAHTGGKGTAQYSDTDPEEVKKQIHRDVD</sequence>
<dbReference type="RefSeq" id="WP_301242113.1">
    <property type="nucleotide sequence ID" value="NZ_JAROCC010000002.1"/>
</dbReference>
<gene>
    <name evidence="2" type="ORF">P5G49_03745</name>
</gene>
<evidence type="ECO:0000256" key="1">
    <source>
        <dbReference type="SAM" id="MobiDB-lite"/>
    </source>
</evidence>
<dbReference type="EMBL" id="JAROCC010000002">
    <property type="protein sequence ID" value="MDN4606587.1"/>
    <property type="molecule type" value="Genomic_DNA"/>
</dbReference>
<proteinExistence type="predicted"/>
<protein>
    <submittedName>
        <fullName evidence="2">Gamma-type small acid-soluble spore protein</fullName>
    </submittedName>
</protein>
<feature type="compositionally biased region" description="Basic and acidic residues" evidence="1">
    <location>
        <begin position="52"/>
        <end position="63"/>
    </location>
</feature>
<dbReference type="Proteomes" id="UP001175097">
    <property type="component" value="Unassembled WGS sequence"/>
</dbReference>
<comment type="caution">
    <text evidence="2">The sequence shown here is derived from an EMBL/GenBank/DDBJ whole genome shotgun (WGS) entry which is preliminary data.</text>
</comment>
<evidence type="ECO:0000313" key="2">
    <source>
        <dbReference type="EMBL" id="MDN4606587.1"/>
    </source>
</evidence>
<keyword evidence="3" id="KW-1185">Reference proteome</keyword>